<sequence>MRDNFEKQLQKLDNSLSEFGEILSKCIEYSNKAISLDSLNDAKACLQYESDIYVYDSVVEGRSIKLIMKEQPVAKDLRYISSSLKMVTDMRRIGRQTIDISEIVERRINLGGSFKIFDDLISLGEETEKIVTRAIECRKSGDTSLVEDIIKSDDYVDDYFSKVKDKVKDFFNNEEIDKELIIDVIMIAKYFERIADHAVNIADWVYYSIEGEHIYKKNL</sequence>
<dbReference type="GO" id="GO:0030643">
    <property type="term" value="P:intracellular phosphate ion homeostasis"/>
    <property type="evidence" value="ECO:0007669"/>
    <property type="project" value="InterPro"/>
</dbReference>
<dbReference type="PIRSF" id="PIRSF003107">
    <property type="entry name" value="PhoU"/>
    <property type="match status" value="1"/>
</dbReference>
<keyword evidence="1" id="KW-0813">Transport</keyword>
<dbReference type="PANTHER" id="PTHR42930">
    <property type="entry name" value="PHOSPHATE-SPECIFIC TRANSPORT SYSTEM ACCESSORY PROTEIN PHOU"/>
    <property type="match status" value="1"/>
</dbReference>
<dbReference type="GO" id="GO:0006817">
    <property type="term" value="P:phosphate ion transport"/>
    <property type="evidence" value="ECO:0007669"/>
    <property type="project" value="UniProtKB-KW"/>
</dbReference>
<keyword evidence="1" id="KW-0963">Cytoplasm</keyword>
<comment type="similarity">
    <text evidence="1">Belongs to the PhoU family.</text>
</comment>
<dbReference type="InterPro" id="IPR026022">
    <property type="entry name" value="PhoU_dom"/>
</dbReference>
<dbReference type="PANTHER" id="PTHR42930:SF3">
    <property type="entry name" value="PHOSPHATE-SPECIFIC TRANSPORT SYSTEM ACCESSORY PROTEIN PHOU"/>
    <property type="match status" value="1"/>
</dbReference>
<evidence type="ECO:0000313" key="4">
    <source>
        <dbReference type="Proteomes" id="UP001357733"/>
    </source>
</evidence>
<evidence type="ECO:0000256" key="1">
    <source>
        <dbReference type="PIRNR" id="PIRNR003107"/>
    </source>
</evidence>
<reference evidence="3 4" key="1">
    <citation type="submission" date="2024-01" db="EMBL/GenBank/DDBJ databases">
        <title>Complete genome sequence of Citroniella saccharovorans strain M6.X9, isolated from human fecal sample.</title>
        <authorList>
            <person name="Cheng G."/>
            <person name="Westerholm M."/>
            <person name="Schnurer A."/>
        </authorList>
    </citation>
    <scope>NUCLEOTIDE SEQUENCE [LARGE SCALE GENOMIC DNA]</scope>
    <source>
        <strain evidence="3 4">DSM 29873</strain>
    </source>
</reference>
<organism evidence="3 4">
    <name type="scientific">Citroniella saccharovorans</name>
    <dbReference type="NCBI Taxonomy" id="2053367"/>
    <lineage>
        <taxon>Bacteria</taxon>
        <taxon>Bacillati</taxon>
        <taxon>Bacillota</taxon>
        <taxon>Tissierellia</taxon>
        <taxon>Tissierellales</taxon>
        <taxon>Peptoniphilaceae</taxon>
        <taxon>Citroniella</taxon>
    </lineage>
</organism>
<dbReference type="Proteomes" id="UP001357733">
    <property type="component" value="Unassembled WGS sequence"/>
</dbReference>
<dbReference type="RefSeq" id="WP_324620401.1">
    <property type="nucleotide sequence ID" value="NZ_JAYKOT010000003.1"/>
</dbReference>
<evidence type="ECO:0000259" key="2">
    <source>
        <dbReference type="Pfam" id="PF01895"/>
    </source>
</evidence>
<comment type="caution">
    <text evidence="3">The sequence shown here is derived from an EMBL/GenBank/DDBJ whole genome shotgun (WGS) entry which is preliminary data.</text>
</comment>
<comment type="function">
    <text evidence="1">Plays a role in the regulation of phosphate uptake.</text>
</comment>
<gene>
    <name evidence="3" type="primary">phoU</name>
    <name evidence="3" type="ORF">VLK81_09435</name>
</gene>
<comment type="subcellular location">
    <subcellularLocation>
        <location evidence="1">Cytoplasm</location>
    </subcellularLocation>
</comment>
<feature type="domain" description="PhoU" evidence="2">
    <location>
        <begin position="121"/>
        <end position="205"/>
    </location>
</feature>
<dbReference type="Pfam" id="PF01895">
    <property type="entry name" value="PhoU"/>
    <property type="match status" value="2"/>
</dbReference>
<keyword evidence="1" id="KW-0592">Phosphate transport</keyword>
<comment type="subunit">
    <text evidence="1">Homodimer.</text>
</comment>
<dbReference type="SUPFAM" id="SSF109755">
    <property type="entry name" value="PhoU-like"/>
    <property type="match status" value="1"/>
</dbReference>
<evidence type="ECO:0000313" key="3">
    <source>
        <dbReference type="EMBL" id="MEB3430205.1"/>
    </source>
</evidence>
<dbReference type="EMBL" id="JAYKOT010000003">
    <property type="protein sequence ID" value="MEB3430205.1"/>
    <property type="molecule type" value="Genomic_DNA"/>
</dbReference>
<proteinExistence type="inferred from homology"/>
<protein>
    <recommendedName>
        <fullName evidence="1">Phosphate-specific transport system accessory protein PhoU</fullName>
    </recommendedName>
</protein>
<dbReference type="InterPro" id="IPR038078">
    <property type="entry name" value="PhoU-like_sf"/>
</dbReference>
<dbReference type="Gene3D" id="1.20.58.220">
    <property type="entry name" value="Phosphate transport system protein phou homolog 2, domain 2"/>
    <property type="match status" value="1"/>
</dbReference>
<dbReference type="AlphaFoldDB" id="A0AAW9N0K2"/>
<accession>A0AAW9N0K2</accession>
<keyword evidence="4" id="KW-1185">Reference proteome</keyword>
<dbReference type="GO" id="GO:0005737">
    <property type="term" value="C:cytoplasm"/>
    <property type="evidence" value="ECO:0007669"/>
    <property type="project" value="UniProtKB-SubCell"/>
</dbReference>
<feature type="domain" description="PhoU" evidence="2">
    <location>
        <begin position="16"/>
        <end position="104"/>
    </location>
</feature>
<dbReference type="InterPro" id="IPR028366">
    <property type="entry name" value="PhoU"/>
</dbReference>
<dbReference type="NCBIfam" id="TIGR02135">
    <property type="entry name" value="phoU_full"/>
    <property type="match status" value="1"/>
</dbReference>
<name>A0AAW9N0K2_9FIRM</name>
<dbReference type="GO" id="GO:0045936">
    <property type="term" value="P:negative regulation of phosphate metabolic process"/>
    <property type="evidence" value="ECO:0007669"/>
    <property type="project" value="InterPro"/>
</dbReference>